<dbReference type="Proteomes" id="UP000051952">
    <property type="component" value="Unassembled WGS sequence"/>
</dbReference>
<keyword evidence="1" id="KW-0472">Membrane</keyword>
<feature type="non-terminal residue" evidence="2">
    <location>
        <position position="139"/>
    </location>
</feature>
<organism evidence="2 3">
    <name type="scientific">Bodo saltans</name>
    <name type="common">Flagellated protozoan</name>
    <dbReference type="NCBI Taxonomy" id="75058"/>
    <lineage>
        <taxon>Eukaryota</taxon>
        <taxon>Discoba</taxon>
        <taxon>Euglenozoa</taxon>
        <taxon>Kinetoplastea</taxon>
        <taxon>Metakinetoplastina</taxon>
        <taxon>Eubodonida</taxon>
        <taxon>Bodonidae</taxon>
        <taxon>Bodo</taxon>
    </lineage>
</organism>
<sequence>MSHQSPQEQQGVKAADDDDVTFLLSIAKVRGVFRVRYVFAAMTIIAAVQLFFFWALLVNSFEEYLQRAGSAICTSTAAMIDSQTNLFQAEVLARMNVADGVVTAILEAQRNNISVVSLNDAMNYSGAEAYQTEFCNTKI</sequence>
<keyword evidence="3" id="KW-1185">Reference proteome</keyword>
<dbReference type="AlphaFoldDB" id="A0A0S4J6S3"/>
<evidence type="ECO:0000313" key="2">
    <source>
        <dbReference type="EMBL" id="CUG73341.1"/>
    </source>
</evidence>
<accession>A0A0S4J6S3</accession>
<proteinExistence type="predicted"/>
<evidence type="ECO:0000313" key="3">
    <source>
        <dbReference type="Proteomes" id="UP000051952"/>
    </source>
</evidence>
<gene>
    <name evidence="2" type="ORF">BSAL_84180</name>
</gene>
<dbReference type="VEuPathDB" id="TriTrypDB:BSAL_84180"/>
<reference evidence="3" key="1">
    <citation type="submission" date="2015-09" db="EMBL/GenBank/DDBJ databases">
        <authorList>
            <consortium name="Pathogen Informatics"/>
        </authorList>
    </citation>
    <scope>NUCLEOTIDE SEQUENCE [LARGE SCALE GENOMIC DNA]</scope>
    <source>
        <strain evidence="3">Lake Konstanz</strain>
    </source>
</reference>
<feature type="transmembrane region" description="Helical" evidence="1">
    <location>
        <begin position="37"/>
        <end position="57"/>
    </location>
</feature>
<protein>
    <submittedName>
        <fullName evidence="2">Membrane-associated protein, putative</fullName>
    </submittedName>
</protein>
<evidence type="ECO:0000256" key="1">
    <source>
        <dbReference type="SAM" id="Phobius"/>
    </source>
</evidence>
<keyword evidence="1" id="KW-1133">Transmembrane helix</keyword>
<name>A0A0S4J6S3_BODSA</name>
<dbReference type="EMBL" id="CYKH01000962">
    <property type="protein sequence ID" value="CUG73341.1"/>
    <property type="molecule type" value="Genomic_DNA"/>
</dbReference>
<keyword evidence="1" id="KW-0812">Transmembrane</keyword>